<dbReference type="OrthoDB" id="9797603at2"/>
<evidence type="ECO:0000313" key="4">
    <source>
        <dbReference type="Proteomes" id="UP000190037"/>
    </source>
</evidence>
<dbReference type="Pfam" id="PF01636">
    <property type="entry name" value="APH"/>
    <property type="match status" value="1"/>
</dbReference>
<comment type="caution">
    <text evidence="3">The sequence shown here is derived from an EMBL/GenBank/DDBJ whole genome shotgun (WGS) entry which is preliminary data.</text>
</comment>
<evidence type="ECO:0000259" key="2">
    <source>
        <dbReference type="Pfam" id="PF01636"/>
    </source>
</evidence>
<evidence type="ECO:0000313" key="3">
    <source>
        <dbReference type="EMBL" id="OPC78991.1"/>
    </source>
</evidence>
<dbReference type="EMBL" id="MWQN01000002">
    <property type="protein sequence ID" value="OPC78991.1"/>
    <property type="molecule type" value="Genomic_DNA"/>
</dbReference>
<organism evidence="3 4">
    <name type="scientific">Embleya scabrispora</name>
    <dbReference type="NCBI Taxonomy" id="159449"/>
    <lineage>
        <taxon>Bacteria</taxon>
        <taxon>Bacillati</taxon>
        <taxon>Actinomycetota</taxon>
        <taxon>Actinomycetes</taxon>
        <taxon>Kitasatosporales</taxon>
        <taxon>Streptomycetaceae</taxon>
        <taxon>Embleya</taxon>
    </lineage>
</organism>
<dbReference type="InterPro" id="IPR002575">
    <property type="entry name" value="Aminoglycoside_PTrfase"/>
</dbReference>
<feature type="compositionally biased region" description="Low complexity" evidence="1">
    <location>
        <begin position="1"/>
        <end position="28"/>
    </location>
</feature>
<keyword evidence="4" id="KW-1185">Reference proteome</keyword>
<dbReference type="Gene3D" id="3.90.1200.10">
    <property type="match status" value="1"/>
</dbReference>
<accession>A0A1T3NQU8</accession>
<protein>
    <recommendedName>
        <fullName evidence="2">Aminoglycoside phosphotransferase domain-containing protein</fullName>
    </recommendedName>
</protein>
<reference evidence="3 4" key="1">
    <citation type="submission" date="2017-03" db="EMBL/GenBank/DDBJ databases">
        <title>Draft genome sequence of Streptomyces scabrisporus NF3, endophyte isolated from Amphipterygium adstringens.</title>
        <authorList>
            <person name="Vazquez M."/>
            <person name="Ceapa C.D."/>
            <person name="Rodriguez Luna D."/>
            <person name="Sanchez Esquivel S."/>
        </authorList>
    </citation>
    <scope>NUCLEOTIDE SEQUENCE [LARGE SCALE GENOMIC DNA]</scope>
    <source>
        <strain evidence="3 4">NF3</strain>
    </source>
</reference>
<evidence type="ECO:0000256" key="1">
    <source>
        <dbReference type="SAM" id="MobiDB-lite"/>
    </source>
</evidence>
<proteinExistence type="predicted"/>
<dbReference type="SUPFAM" id="SSF56112">
    <property type="entry name" value="Protein kinase-like (PK-like)"/>
    <property type="match status" value="1"/>
</dbReference>
<dbReference type="InterPro" id="IPR011009">
    <property type="entry name" value="Kinase-like_dom_sf"/>
</dbReference>
<dbReference type="RefSeq" id="WP_078980192.1">
    <property type="nucleotide sequence ID" value="NZ_MWQN01000002.1"/>
</dbReference>
<dbReference type="Proteomes" id="UP000190037">
    <property type="component" value="Unassembled WGS sequence"/>
</dbReference>
<dbReference type="STRING" id="159449.B4N89_33315"/>
<dbReference type="AlphaFoldDB" id="A0A1T3NQU8"/>
<gene>
    <name evidence="3" type="ORF">B4N89_33315</name>
</gene>
<feature type="domain" description="Aminoglycoside phosphotransferase" evidence="2">
    <location>
        <begin position="55"/>
        <end position="274"/>
    </location>
</feature>
<dbReference type="Gene3D" id="3.30.200.20">
    <property type="entry name" value="Phosphorylase Kinase, domain 1"/>
    <property type="match status" value="1"/>
</dbReference>
<feature type="region of interest" description="Disordered" evidence="1">
    <location>
        <begin position="1"/>
        <end position="36"/>
    </location>
</feature>
<name>A0A1T3NQU8_9ACTN</name>
<sequence length="333" mass="34740">MSAAASASVPPPSTTSGTSAGKPGTPGTPQAPVPTERVVRCLVDAVLGRDAGRVVRPIDEGGEHSSWWVGSDHVLRLARDADTSDRQRREIALRDLLRPVVGVGLPASVVAGEWAEGLAYSVDTRVPGTSAELRRVSRRGEAGLARMLAGLARVTEADAVGVGLPVVAPRSMAELREPAEAAAQRLTADGEFDGAPLRGPSADPVSSVVVHGDLKGEHLMVGSGGRVRGVLDWTDAVVGDPAEDIAGLAIAVGAAAAVRVAAGAGYGPWTWARGLALARHDTLIRLADRLYGTDDSPIPLLRIQRDRAWQPSALDTGQAAHRWPWPTVAQPHH</sequence>